<evidence type="ECO:0000256" key="6">
    <source>
        <dbReference type="SAM" id="SignalP"/>
    </source>
</evidence>
<dbReference type="GO" id="GO:0006508">
    <property type="term" value="P:proteolysis"/>
    <property type="evidence" value="ECO:0007669"/>
    <property type="project" value="UniProtKB-KW"/>
</dbReference>
<dbReference type="EMBL" id="JAIWYP010000002">
    <property type="protein sequence ID" value="KAH3869718.1"/>
    <property type="molecule type" value="Genomic_DNA"/>
</dbReference>
<feature type="signal peptide" evidence="6">
    <location>
        <begin position="1"/>
        <end position="22"/>
    </location>
</feature>
<dbReference type="SUPFAM" id="SSF50494">
    <property type="entry name" value="Trypsin-like serine proteases"/>
    <property type="match status" value="1"/>
</dbReference>
<dbReference type="InterPro" id="IPR001254">
    <property type="entry name" value="Trypsin_dom"/>
</dbReference>
<organism evidence="8 9">
    <name type="scientific">Dreissena polymorpha</name>
    <name type="common">Zebra mussel</name>
    <name type="synonym">Mytilus polymorpha</name>
    <dbReference type="NCBI Taxonomy" id="45954"/>
    <lineage>
        <taxon>Eukaryota</taxon>
        <taxon>Metazoa</taxon>
        <taxon>Spiralia</taxon>
        <taxon>Lophotrochozoa</taxon>
        <taxon>Mollusca</taxon>
        <taxon>Bivalvia</taxon>
        <taxon>Autobranchia</taxon>
        <taxon>Heteroconchia</taxon>
        <taxon>Euheterodonta</taxon>
        <taxon>Imparidentia</taxon>
        <taxon>Neoheterodontei</taxon>
        <taxon>Myida</taxon>
        <taxon>Dreissenoidea</taxon>
        <taxon>Dreissenidae</taxon>
        <taxon>Dreissena</taxon>
    </lineage>
</organism>
<evidence type="ECO:0000256" key="2">
    <source>
        <dbReference type="ARBA" id="ARBA00022801"/>
    </source>
</evidence>
<keyword evidence="3 5" id="KW-0720">Serine protease</keyword>
<evidence type="ECO:0000256" key="1">
    <source>
        <dbReference type="ARBA" id="ARBA00022670"/>
    </source>
</evidence>
<evidence type="ECO:0000259" key="7">
    <source>
        <dbReference type="PROSITE" id="PS50240"/>
    </source>
</evidence>
<feature type="domain" description="Peptidase S1" evidence="7">
    <location>
        <begin position="45"/>
        <end position="283"/>
    </location>
</feature>
<dbReference type="GO" id="GO:0004252">
    <property type="term" value="F:serine-type endopeptidase activity"/>
    <property type="evidence" value="ECO:0007669"/>
    <property type="project" value="InterPro"/>
</dbReference>
<protein>
    <recommendedName>
        <fullName evidence="7">Peptidase S1 domain-containing protein</fullName>
    </recommendedName>
</protein>
<dbReference type="Pfam" id="PF00089">
    <property type="entry name" value="Trypsin"/>
    <property type="match status" value="1"/>
</dbReference>
<evidence type="ECO:0000256" key="4">
    <source>
        <dbReference type="ARBA" id="ARBA00023157"/>
    </source>
</evidence>
<name>A0A9D4M503_DREPO</name>
<dbReference type="FunFam" id="2.40.10.10:FF:000003">
    <property type="entry name" value="Transmembrane serine protease 3"/>
    <property type="match status" value="1"/>
</dbReference>
<feature type="chain" id="PRO_5039214656" description="Peptidase S1 domain-containing protein" evidence="6">
    <location>
        <begin position="23"/>
        <end position="291"/>
    </location>
</feature>
<reference evidence="8" key="2">
    <citation type="submission" date="2020-11" db="EMBL/GenBank/DDBJ databases">
        <authorList>
            <person name="McCartney M.A."/>
            <person name="Auch B."/>
            <person name="Kono T."/>
            <person name="Mallez S."/>
            <person name="Becker A."/>
            <person name="Gohl D.M."/>
            <person name="Silverstein K.A.T."/>
            <person name="Koren S."/>
            <person name="Bechman K.B."/>
            <person name="Herman A."/>
            <person name="Abrahante J.E."/>
            <person name="Garbe J."/>
        </authorList>
    </citation>
    <scope>NUCLEOTIDE SEQUENCE</scope>
    <source>
        <strain evidence="8">Duluth1</strain>
        <tissue evidence="8">Whole animal</tissue>
    </source>
</reference>
<dbReference type="PRINTS" id="PR00722">
    <property type="entry name" value="CHYMOTRYPSIN"/>
</dbReference>
<gene>
    <name evidence="8" type="ORF">DPMN_032888</name>
</gene>
<dbReference type="AlphaFoldDB" id="A0A9D4M503"/>
<dbReference type="CDD" id="cd00190">
    <property type="entry name" value="Tryp_SPc"/>
    <property type="match status" value="1"/>
</dbReference>
<accession>A0A9D4M503</accession>
<reference evidence="8" key="1">
    <citation type="journal article" date="2019" name="bioRxiv">
        <title>The Genome of the Zebra Mussel, Dreissena polymorpha: A Resource for Invasive Species Research.</title>
        <authorList>
            <person name="McCartney M.A."/>
            <person name="Auch B."/>
            <person name="Kono T."/>
            <person name="Mallez S."/>
            <person name="Zhang Y."/>
            <person name="Obille A."/>
            <person name="Becker A."/>
            <person name="Abrahante J.E."/>
            <person name="Garbe J."/>
            <person name="Badalamenti J.P."/>
            <person name="Herman A."/>
            <person name="Mangelson H."/>
            <person name="Liachko I."/>
            <person name="Sullivan S."/>
            <person name="Sone E.D."/>
            <person name="Koren S."/>
            <person name="Silverstein K.A.T."/>
            <person name="Beckman K.B."/>
            <person name="Gohl D.M."/>
        </authorList>
    </citation>
    <scope>NUCLEOTIDE SEQUENCE</scope>
    <source>
        <strain evidence="8">Duluth1</strain>
        <tissue evidence="8">Whole animal</tissue>
    </source>
</reference>
<dbReference type="InterPro" id="IPR009003">
    <property type="entry name" value="Peptidase_S1_PA"/>
</dbReference>
<evidence type="ECO:0000256" key="3">
    <source>
        <dbReference type="ARBA" id="ARBA00022825"/>
    </source>
</evidence>
<dbReference type="InterPro" id="IPR018114">
    <property type="entry name" value="TRYPSIN_HIS"/>
</dbReference>
<dbReference type="PANTHER" id="PTHR24252">
    <property type="entry name" value="ACROSIN-RELATED"/>
    <property type="match status" value="1"/>
</dbReference>
<dbReference type="SMART" id="SM00020">
    <property type="entry name" value="Tryp_SPc"/>
    <property type="match status" value="1"/>
</dbReference>
<keyword evidence="4" id="KW-1015">Disulfide bond</keyword>
<keyword evidence="9" id="KW-1185">Reference proteome</keyword>
<keyword evidence="1 5" id="KW-0645">Protease</keyword>
<evidence type="ECO:0000313" key="8">
    <source>
        <dbReference type="EMBL" id="KAH3869718.1"/>
    </source>
</evidence>
<dbReference type="InterPro" id="IPR033116">
    <property type="entry name" value="TRYPSIN_SER"/>
</dbReference>
<keyword evidence="6" id="KW-0732">Signal</keyword>
<keyword evidence="2 5" id="KW-0378">Hydrolase</keyword>
<evidence type="ECO:0000313" key="9">
    <source>
        <dbReference type="Proteomes" id="UP000828390"/>
    </source>
</evidence>
<sequence length="291" mass="31578">MERCMGHKVSVYIAALIIRASGFILNPDDPQQCGLPEVSHVGTRIIGGQEARPGSWPWMALLARHGQPVCGGSIITTRLILTAAHCFAKDVQEGNSLRDWRVYVGKHHVATKDSTEQSSNIRRLVLHPGFDNVTLLGDIAILELEDPVNFTSYVSPVCLPRGTGQVVPLGTYCYISGWGETQGSSNANVLNQATVPILHDYWCARADWYGAKFLYQATFCAGFKSGARDSCSGDSGGPLVCKADGRWYVQGVTSWGYGCAQPMFPGIYTDVSVYGDWIRAAAANLSATIRD</sequence>
<dbReference type="PANTHER" id="PTHR24252:SF7">
    <property type="entry name" value="HYALIN"/>
    <property type="match status" value="1"/>
</dbReference>
<comment type="caution">
    <text evidence="8">The sequence shown here is derived from an EMBL/GenBank/DDBJ whole genome shotgun (WGS) entry which is preliminary data.</text>
</comment>
<proteinExistence type="predicted"/>
<dbReference type="PROSITE" id="PS00134">
    <property type="entry name" value="TRYPSIN_HIS"/>
    <property type="match status" value="1"/>
</dbReference>
<dbReference type="Proteomes" id="UP000828390">
    <property type="component" value="Unassembled WGS sequence"/>
</dbReference>
<dbReference type="OrthoDB" id="10012881at2759"/>
<dbReference type="PROSITE" id="PS00135">
    <property type="entry name" value="TRYPSIN_SER"/>
    <property type="match status" value="1"/>
</dbReference>
<dbReference type="InterPro" id="IPR001314">
    <property type="entry name" value="Peptidase_S1A"/>
</dbReference>
<dbReference type="PROSITE" id="PS50240">
    <property type="entry name" value="TRYPSIN_DOM"/>
    <property type="match status" value="1"/>
</dbReference>
<dbReference type="InterPro" id="IPR043504">
    <property type="entry name" value="Peptidase_S1_PA_chymotrypsin"/>
</dbReference>
<evidence type="ECO:0000256" key="5">
    <source>
        <dbReference type="RuleBase" id="RU363034"/>
    </source>
</evidence>
<dbReference type="Gene3D" id="2.40.10.10">
    <property type="entry name" value="Trypsin-like serine proteases"/>
    <property type="match status" value="2"/>
</dbReference>